<dbReference type="OrthoDB" id="2863802at2"/>
<dbReference type="RefSeq" id="WP_113806359.1">
    <property type="nucleotide sequence ID" value="NZ_QOCW01000011.1"/>
</dbReference>
<keyword evidence="3" id="KW-1185">Reference proteome</keyword>
<evidence type="ECO:0000256" key="1">
    <source>
        <dbReference type="SAM" id="Phobius"/>
    </source>
</evidence>
<protein>
    <recommendedName>
        <fullName evidence="4">M50 family peptidase</fullName>
    </recommendedName>
</protein>
<gene>
    <name evidence="2" type="ORF">DS031_12195</name>
</gene>
<reference evidence="2 3" key="1">
    <citation type="submission" date="2018-07" db="EMBL/GenBank/DDBJ databases">
        <title>Lottiidibacillus patelloidae gen. nov., sp. nov., isolated from the intestinal tract of a marine limpet and the reclassification of B. taeanensis BH030017T, B. algicola KMM 3737T and B. hwajinpoensis SW-72T as genus Lottiidibacillus.</title>
        <authorList>
            <person name="Liu R."/>
            <person name="Huang Z."/>
        </authorList>
    </citation>
    <scope>NUCLEOTIDE SEQUENCE [LARGE SCALE GENOMIC DNA]</scope>
    <source>
        <strain evidence="2 3">BH030017</strain>
    </source>
</reference>
<sequence length="230" mass="26428">MTYLLPIIVYLAAAFVVTRIPYIRTYISLCHTLLHEVFRVLISRGKRKKIKLLKNEFDLETAEHITLRHHFINYISYTAVILVIIGFCYLVSTANYKLILYLLILLIAVSIVLWIRHFLEIIWALSFAVLLGLPLYSGNGMMISQTAIFLTFYLLLKSILTALQVCRQSFFDRKGKGIIGKVKWIPSMMLGLALLVQSLYAGFFIVSNFVFHIHIGLPWAELEFVKLPSV</sequence>
<comment type="caution">
    <text evidence="2">The sequence shown here is derived from an EMBL/GenBank/DDBJ whole genome shotgun (WGS) entry which is preliminary data.</text>
</comment>
<feature type="transmembrane region" description="Helical" evidence="1">
    <location>
        <begin position="122"/>
        <end position="141"/>
    </location>
</feature>
<proteinExistence type="predicted"/>
<feature type="transmembrane region" description="Helical" evidence="1">
    <location>
        <begin position="98"/>
        <end position="115"/>
    </location>
</feature>
<dbReference type="AlphaFoldDB" id="A0A366XUY6"/>
<dbReference type="Proteomes" id="UP000253314">
    <property type="component" value="Unassembled WGS sequence"/>
</dbReference>
<accession>A0A366XUY6</accession>
<evidence type="ECO:0008006" key="4">
    <source>
        <dbReference type="Google" id="ProtNLM"/>
    </source>
</evidence>
<keyword evidence="1" id="KW-1133">Transmembrane helix</keyword>
<evidence type="ECO:0000313" key="3">
    <source>
        <dbReference type="Proteomes" id="UP000253314"/>
    </source>
</evidence>
<name>A0A366XUY6_9BACI</name>
<feature type="transmembrane region" description="Helical" evidence="1">
    <location>
        <begin position="147"/>
        <end position="166"/>
    </location>
</feature>
<feature type="transmembrane region" description="Helical" evidence="1">
    <location>
        <begin position="71"/>
        <end position="92"/>
    </location>
</feature>
<keyword evidence="1" id="KW-0812">Transmembrane</keyword>
<evidence type="ECO:0000313" key="2">
    <source>
        <dbReference type="EMBL" id="RBW69388.1"/>
    </source>
</evidence>
<keyword evidence="1" id="KW-0472">Membrane</keyword>
<feature type="transmembrane region" description="Helical" evidence="1">
    <location>
        <begin position="187"/>
        <end position="211"/>
    </location>
</feature>
<dbReference type="EMBL" id="QOCW01000011">
    <property type="protein sequence ID" value="RBW69388.1"/>
    <property type="molecule type" value="Genomic_DNA"/>
</dbReference>
<organism evidence="2 3">
    <name type="scientific">Bacillus taeanensis</name>
    <dbReference type="NCBI Taxonomy" id="273032"/>
    <lineage>
        <taxon>Bacteria</taxon>
        <taxon>Bacillati</taxon>
        <taxon>Bacillota</taxon>
        <taxon>Bacilli</taxon>
        <taxon>Bacillales</taxon>
        <taxon>Bacillaceae</taxon>
        <taxon>Bacillus</taxon>
    </lineage>
</organism>